<sequence length="164" mass="18418">MRKARVHKGHRYGFGGLITKMCRAVGVPEENLDYIAPPFLAPVDITRTKVPDTEFGPTLTTAERHRRDELIMARMYGLEMLRYQNCCLVSTDLQLGEVERRYPLNDHTKALLGIGSEFHESVDNDIPIDKERLRTSSDVESDSDDEVDHAQAGDEADGGDAIED</sequence>
<reference evidence="3" key="1">
    <citation type="journal article" date="2011" name="Nature">
        <title>Genome sequence and analysis of the tuber crop potato.</title>
        <authorList>
            <consortium name="The Potato Genome Sequencing Consortium"/>
        </authorList>
    </citation>
    <scope>NUCLEOTIDE SEQUENCE [LARGE SCALE GENOMIC DNA]</scope>
    <source>
        <strain evidence="3">cv. DM1-3 516 R44</strain>
    </source>
</reference>
<evidence type="ECO:0000313" key="3">
    <source>
        <dbReference type="Proteomes" id="UP000011115"/>
    </source>
</evidence>
<dbReference type="Gramene" id="PGSC0003DMT400085646">
    <property type="protein sequence ID" value="PGSC0003DMT400085646"/>
    <property type="gene ID" value="PGSC0003DMG400035217"/>
</dbReference>
<dbReference type="HOGENOM" id="CLU_043094_2_0_1"/>
<feature type="compositionally biased region" description="Acidic residues" evidence="1">
    <location>
        <begin position="154"/>
        <end position="164"/>
    </location>
</feature>
<reference evidence="2" key="2">
    <citation type="submission" date="2015-06" db="UniProtKB">
        <authorList>
            <consortium name="EnsemblPlants"/>
        </authorList>
    </citation>
    <scope>IDENTIFICATION</scope>
    <source>
        <strain evidence="2">DM1-3 516 R44</strain>
    </source>
</reference>
<dbReference type="InParanoid" id="M1D9Y7"/>
<evidence type="ECO:0000256" key="1">
    <source>
        <dbReference type="SAM" id="MobiDB-lite"/>
    </source>
</evidence>
<feature type="region of interest" description="Disordered" evidence="1">
    <location>
        <begin position="129"/>
        <end position="164"/>
    </location>
</feature>
<dbReference type="AlphaFoldDB" id="M1D9Y7"/>
<dbReference type="Proteomes" id="UP000011115">
    <property type="component" value="Unassembled WGS sequence"/>
</dbReference>
<name>M1D9Y7_SOLTU</name>
<dbReference type="PaxDb" id="4113-PGSC0003DMT400085646"/>
<protein>
    <submittedName>
        <fullName evidence="2">Uncharacterized protein</fullName>
    </submittedName>
</protein>
<evidence type="ECO:0000313" key="2">
    <source>
        <dbReference type="EnsemblPlants" id="PGSC0003DMT400085646"/>
    </source>
</evidence>
<accession>M1D9Y7</accession>
<keyword evidence="3" id="KW-1185">Reference proteome</keyword>
<proteinExistence type="predicted"/>
<dbReference type="EnsemblPlants" id="PGSC0003DMT400085646">
    <property type="protein sequence ID" value="PGSC0003DMT400085646"/>
    <property type="gene ID" value="PGSC0003DMG400035217"/>
</dbReference>
<organism evidence="2 3">
    <name type="scientific">Solanum tuberosum</name>
    <name type="common">Potato</name>
    <dbReference type="NCBI Taxonomy" id="4113"/>
    <lineage>
        <taxon>Eukaryota</taxon>
        <taxon>Viridiplantae</taxon>
        <taxon>Streptophyta</taxon>
        <taxon>Embryophyta</taxon>
        <taxon>Tracheophyta</taxon>
        <taxon>Spermatophyta</taxon>
        <taxon>Magnoliopsida</taxon>
        <taxon>eudicotyledons</taxon>
        <taxon>Gunneridae</taxon>
        <taxon>Pentapetalae</taxon>
        <taxon>asterids</taxon>
        <taxon>lamiids</taxon>
        <taxon>Solanales</taxon>
        <taxon>Solanaceae</taxon>
        <taxon>Solanoideae</taxon>
        <taxon>Solaneae</taxon>
        <taxon>Solanum</taxon>
    </lineage>
</organism>